<feature type="non-terminal residue" evidence="2">
    <location>
        <position position="1"/>
    </location>
</feature>
<organism evidence="2 3">
    <name type="scientific">Araneus ventricosus</name>
    <name type="common">Orbweaver spider</name>
    <name type="synonym">Epeira ventricosa</name>
    <dbReference type="NCBI Taxonomy" id="182803"/>
    <lineage>
        <taxon>Eukaryota</taxon>
        <taxon>Metazoa</taxon>
        <taxon>Ecdysozoa</taxon>
        <taxon>Arthropoda</taxon>
        <taxon>Chelicerata</taxon>
        <taxon>Arachnida</taxon>
        <taxon>Araneae</taxon>
        <taxon>Araneomorphae</taxon>
        <taxon>Entelegynae</taxon>
        <taxon>Araneoidea</taxon>
        <taxon>Araneidae</taxon>
        <taxon>Araneus</taxon>
    </lineage>
</organism>
<dbReference type="EMBL" id="BGPR01055545">
    <property type="protein sequence ID" value="GBO32102.1"/>
    <property type="molecule type" value="Genomic_DNA"/>
</dbReference>
<accession>A0A4Y2W513</accession>
<dbReference type="AlphaFoldDB" id="A0A4Y2W513"/>
<protein>
    <submittedName>
        <fullName evidence="2">Uncharacterized protein</fullName>
    </submittedName>
</protein>
<evidence type="ECO:0000313" key="2">
    <source>
        <dbReference type="EMBL" id="GBO32102.1"/>
    </source>
</evidence>
<sequence>VEYDIESIVIKLCLPDVSRKKTDERKEFGEGILGEIDPGMSTHVKIMLEVQSTEAQNGDEKSIKSYSFENQYTCS</sequence>
<dbReference type="EMBL" id="BGPR01051839">
    <property type="protein sequence ID" value="GBO28750.1"/>
    <property type="molecule type" value="Genomic_DNA"/>
</dbReference>
<name>A0A4Y2W513_ARAVE</name>
<evidence type="ECO:0000313" key="3">
    <source>
        <dbReference type="Proteomes" id="UP000499080"/>
    </source>
</evidence>
<reference evidence="2 3" key="1">
    <citation type="journal article" date="2019" name="Sci. Rep.">
        <title>Orb-weaving spider Araneus ventricosus genome elucidates the spidroin gene catalogue.</title>
        <authorList>
            <person name="Kono N."/>
            <person name="Nakamura H."/>
            <person name="Ohtoshi R."/>
            <person name="Moran D.A.P."/>
            <person name="Shinohara A."/>
            <person name="Yoshida Y."/>
            <person name="Fujiwara M."/>
            <person name="Mori M."/>
            <person name="Tomita M."/>
            <person name="Arakawa K."/>
        </authorList>
    </citation>
    <scope>NUCLEOTIDE SEQUENCE [LARGE SCALE GENOMIC DNA]</scope>
</reference>
<proteinExistence type="predicted"/>
<evidence type="ECO:0000313" key="1">
    <source>
        <dbReference type="EMBL" id="GBO28750.1"/>
    </source>
</evidence>
<gene>
    <name evidence="2" type="ORF">AVEN_140156_1</name>
    <name evidence="1" type="ORF">AVEN_244346_1</name>
</gene>
<dbReference type="Proteomes" id="UP000499080">
    <property type="component" value="Unassembled WGS sequence"/>
</dbReference>
<keyword evidence="3" id="KW-1185">Reference proteome</keyword>
<comment type="caution">
    <text evidence="2">The sequence shown here is derived from an EMBL/GenBank/DDBJ whole genome shotgun (WGS) entry which is preliminary data.</text>
</comment>